<evidence type="ECO:0000313" key="2">
    <source>
        <dbReference type="Proteomes" id="UP001652621"/>
    </source>
</evidence>
<feature type="compositionally biased region" description="Acidic residues" evidence="1">
    <location>
        <begin position="992"/>
        <end position="1001"/>
    </location>
</feature>
<dbReference type="GeneID" id="101888664"/>
<feature type="compositionally biased region" description="Low complexity" evidence="1">
    <location>
        <begin position="946"/>
        <end position="959"/>
    </location>
</feature>
<feature type="compositionally biased region" description="Polar residues" evidence="1">
    <location>
        <begin position="1101"/>
        <end position="1123"/>
    </location>
</feature>
<name>A0ABM3UWE6_MUSDO</name>
<feature type="compositionally biased region" description="Polar residues" evidence="1">
    <location>
        <begin position="1225"/>
        <end position="1239"/>
    </location>
</feature>
<feature type="region of interest" description="Disordered" evidence="1">
    <location>
        <begin position="1032"/>
        <end position="1265"/>
    </location>
</feature>
<accession>A0ABM3UWE6</accession>
<feature type="region of interest" description="Disordered" evidence="1">
    <location>
        <begin position="982"/>
        <end position="1020"/>
    </location>
</feature>
<keyword evidence="2" id="KW-1185">Reference proteome</keyword>
<feature type="compositionally biased region" description="Low complexity" evidence="1">
    <location>
        <begin position="1002"/>
        <end position="1020"/>
    </location>
</feature>
<feature type="compositionally biased region" description="Basic and acidic residues" evidence="1">
    <location>
        <begin position="1127"/>
        <end position="1144"/>
    </location>
</feature>
<dbReference type="Proteomes" id="UP001652621">
    <property type="component" value="Unplaced"/>
</dbReference>
<dbReference type="RefSeq" id="XP_058977855.1">
    <property type="nucleotide sequence ID" value="XM_059121872.1"/>
</dbReference>
<sequence length="1482" mass="168456">MSEFNSHQYYGHSMNRRKSKYGTAAAATTTSKNFNYRHVRPEYLDPGHQTKAKKNATEKSPPRPVSNIHRATTPELLAEIAALKRDTDIETHITTTGNPATTTTNAQRIRDISDEEIEELIRKLKYPEEETKISNNSESQYYTNFEELLEAQQSPRGRAGTKSPLISPSGRKKGILRKPSLNATFTQEMVEDFNQTYNLSPEQKSPPIRGTFQKVEFLEGENLPAPQVAQIIDNLKMTEYRRPQAKWVEVLEISKGSFLEEDLDESSENYDTEFLKILPPALMNEIVAKTAQLTESYVNVNLDEEIGTMDTYIVEEEETDSDFERFERENYMKYIKEKPLPQDVLNLSMDEEGSLAEFIALESDLKDLDVTYLKNPGSLHYTEVTEEDPELDPQLKVYIKTDRDINPLDELPQCSMDANETFVPFPEDFYSHYKNLHKAKEAKIRTLREQHLQRTFERLAAGGGGAPSTRRSHSNCSRSQVEIIQSQRSSSKAHTNRSTFSTKPQAVVETCSQRGSAKKSSKSGNQSNRKNLKVSKSIEDLKVEKTNIYKKMSGTQEKIIEVLDKLRIGLLELNVPDNSLEKNKRQKNAFEFAVRFSRNFLYPLKGMLEDLKSTPMEQFNSLTSNEACLRVCNLFSLLLQSVNTYQKQLRYFLLDHVPQKLPILIEMIYMTTSQCREKQIFSPQDVILDSLQQRCMKFFDFLQDLQDGQLNTMRENHRKLTRDKAKPKYDLKMFMNDLNMYEPKLVPKSSAKRGKCKPKRPIKSVPIEDLPDDTIKEKPQEDTIATQIEHVPLENKSSTNINLGSGDANPPGLDKSVLEALQNLTKEQVRKVLEPMLKSLSLTLGKQNKNDNSPLDTEAIVTAFQNKVFSTLDADKQLANDDDDDNKCYVEETTNNNNNKGLNAVELSYGDSLRDISTCKPLKAAKSTKTQRQQNKQRRHGDSSNTATAAETAAAANSKTVAGTNKTKAVVCEVNGDAFKINNYNDEHNNDNNDDDDDDDSPNNINNDNNNNGNHHIKSNNTTNTLLLLSQSNSKHQSMRRNQQRINVVDNSNNTNTNDSGSGIGKQHYKQKGSTQAMAVNNSLKSADSTKIQSREHHGQRSLQRATATNVRESKINKSSKQLMNEVHNKDQMDQKLPREDKNRQQQQQKHGKHYWQCNVSPTNSQDDQGNSLHFNSGIKCNDTNYSSASSSDSEAGHNPKLKNIKTNPHYYQLQPRPNKFPLHTQRTSRNSSATLSGQSKRKTKKREPPPVPSVTPSSSAGHLSQKQYQISLEELKIPLTANASDLQSMQTFETFDAPLIEDDSDTCSANEYMAERTIDRDFQRCESKFSASKSCADLCAEGSIPLYPNKSPYNTSENTPRRLRPLPAKQLQKLQPKPSPKLITEQMAQSISFKENQIPDHEKGNMKSDKRFEQEINNRNQFLKLCEKNRFYKNPNFSEPWKVFSIISERLLNEALSDIENDFTAGVSKFVDDFLELEIKT</sequence>
<feature type="region of interest" description="Disordered" evidence="1">
    <location>
        <begin position="1"/>
        <end position="68"/>
    </location>
</feature>
<feature type="compositionally biased region" description="Low complexity" evidence="1">
    <location>
        <begin position="1047"/>
        <end position="1060"/>
    </location>
</feature>
<feature type="compositionally biased region" description="Polar residues" evidence="1">
    <location>
        <begin position="474"/>
        <end position="515"/>
    </location>
</feature>
<feature type="compositionally biased region" description="Basic residues" evidence="1">
    <location>
        <begin position="750"/>
        <end position="762"/>
    </location>
</feature>
<feature type="region of interest" description="Disordered" evidence="1">
    <location>
        <begin position="748"/>
        <end position="774"/>
    </location>
</feature>
<evidence type="ECO:0000313" key="3">
    <source>
        <dbReference type="RefSeq" id="XP_058977855.1"/>
    </source>
</evidence>
<feature type="region of interest" description="Disordered" evidence="1">
    <location>
        <begin position="152"/>
        <end position="173"/>
    </location>
</feature>
<feature type="compositionally biased region" description="Polar residues" evidence="1">
    <location>
        <begin position="1158"/>
        <end position="1175"/>
    </location>
</feature>
<reference evidence="3" key="1">
    <citation type="submission" date="2025-08" db="UniProtKB">
        <authorList>
            <consortium name="RefSeq"/>
        </authorList>
    </citation>
    <scope>IDENTIFICATION</scope>
    <source>
        <strain evidence="3">Aabys</strain>
        <tissue evidence="3">Whole body</tissue>
    </source>
</reference>
<feature type="region of interest" description="Disordered" evidence="1">
    <location>
        <begin position="458"/>
        <end position="534"/>
    </location>
</feature>
<gene>
    <name evidence="3" type="primary">LOC101888664</name>
</gene>
<evidence type="ECO:0000256" key="1">
    <source>
        <dbReference type="SAM" id="MobiDB-lite"/>
    </source>
</evidence>
<proteinExistence type="predicted"/>
<feature type="compositionally biased region" description="Polar residues" evidence="1">
    <location>
        <begin position="1072"/>
        <end position="1092"/>
    </location>
</feature>
<feature type="region of interest" description="Disordered" evidence="1">
    <location>
        <begin position="920"/>
        <end position="959"/>
    </location>
</feature>
<protein>
    <submittedName>
        <fullName evidence="3">Uncharacterized protein LOC101888664 isoform X1</fullName>
    </submittedName>
</protein>
<organism evidence="2 3">
    <name type="scientific">Musca domestica</name>
    <name type="common">House fly</name>
    <dbReference type="NCBI Taxonomy" id="7370"/>
    <lineage>
        <taxon>Eukaryota</taxon>
        <taxon>Metazoa</taxon>
        <taxon>Ecdysozoa</taxon>
        <taxon>Arthropoda</taxon>
        <taxon>Hexapoda</taxon>
        <taxon>Insecta</taxon>
        <taxon>Pterygota</taxon>
        <taxon>Neoptera</taxon>
        <taxon>Endopterygota</taxon>
        <taxon>Diptera</taxon>
        <taxon>Brachycera</taxon>
        <taxon>Muscomorpha</taxon>
        <taxon>Muscoidea</taxon>
        <taxon>Muscidae</taxon>
        <taxon>Musca</taxon>
    </lineage>
</organism>